<dbReference type="Gene3D" id="2.160.20.10">
    <property type="entry name" value="Single-stranded right-handed beta-helix, Pectin lyase-like"/>
    <property type="match status" value="1"/>
</dbReference>
<dbReference type="KEGG" id="tcc:18595239"/>
<comment type="similarity">
    <text evidence="2 13">Belongs to the glycosyl hydrolase 28 family.</text>
</comment>
<reference evidence="15" key="2">
    <citation type="submission" date="2025-08" db="UniProtKB">
        <authorList>
            <consortium name="RefSeq"/>
        </authorList>
    </citation>
    <scope>IDENTIFICATION</scope>
</reference>
<reference evidence="14" key="1">
    <citation type="journal article" date="1997" name="Nucleic Acids Res.">
        <title>tRNAscan-SE: a program for improved detection of transfer RNA genes in genomic sequence.</title>
        <authorList>
            <person name="Lowe T.M."/>
            <person name="Eddy S.R."/>
        </authorList>
    </citation>
    <scope>NUCLEOTIDE SEQUENCE [LARGE SCALE GENOMIC DNA]</scope>
    <source>
        <strain evidence="14">r\B97-61/B2</strain>
    </source>
</reference>
<evidence type="ECO:0000256" key="4">
    <source>
        <dbReference type="ARBA" id="ARBA00022512"/>
    </source>
</evidence>
<feature type="active site" evidence="12">
    <location>
        <position position="298"/>
    </location>
</feature>
<dbReference type="SUPFAM" id="SSF51126">
    <property type="entry name" value="Pectin lyase-like"/>
    <property type="match status" value="1"/>
</dbReference>
<keyword evidence="7" id="KW-0677">Repeat</keyword>
<dbReference type="RefSeq" id="XP_017978235.1">
    <property type="nucleotide sequence ID" value="XM_018122746.1"/>
</dbReference>
<evidence type="ECO:0000313" key="15">
    <source>
        <dbReference type="RefSeq" id="XP_017978235.1"/>
    </source>
</evidence>
<dbReference type="InterPro" id="IPR012334">
    <property type="entry name" value="Pectin_lyas_fold"/>
</dbReference>
<gene>
    <name evidence="15" type="primary">LOC18595239</name>
</gene>
<dbReference type="PROSITE" id="PS00502">
    <property type="entry name" value="POLYGALACTURONASE"/>
    <property type="match status" value="1"/>
</dbReference>
<keyword evidence="9 13" id="KW-0326">Glycosidase</keyword>
<organism evidence="14 15">
    <name type="scientific">Theobroma cacao</name>
    <name type="common">Cacao</name>
    <name type="synonym">Cocoa</name>
    <dbReference type="NCBI Taxonomy" id="3641"/>
    <lineage>
        <taxon>Eukaryota</taxon>
        <taxon>Viridiplantae</taxon>
        <taxon>Streptophyta</taxon>
        <taxon>Embryophyta</taxon>
        <taxon>Tracheophyta</taxon>
        <taxon>Spermatophyta</taxon>
        <taxon>Magnoliopsida</taxon>
        <taxon>eudicotyledons</taxon>
        <taxon>Gunneridae</taxon>
        <taxon>Pentapetalae</taxon>
        <taxon>rosids</taxon>
        <taxon>malvids</taxon>
        <taxon>Malvales</taxon>
        <taxon>Malvaceae</taxon>
        <taxon>Byttnerioideae</taxon>
        <taxon>Theobroma</taxon>
    </lineage>
</organism>
<evidence type="ECO:0000256" key="13">
    <source>
        <dbReference type="RuleBase" id="RU361169"/>
    </source>
</evidence>
<dbReference type="InterPro" id="IPR006626">
    <property type="entry name" value="PbH1"/>
</dbReference>
<comment type="catalytic activity">
    <reaction evidence="11">
        <text>(1,4-alpha-D-galacturonosyl)n+m + H2O = (1,4-alpha-D-galacturonosyl)n + (1,4-alpha-D-galacturonosyl)m.</text>
        <dbReference type="EC" id="3.2.1.15"/>
    </reaction>
</comment>
<dbReference type="AlphaFoldDB" id="A0AB32WHD5"/>
<evidence type="ECO:0000313" key="14">
    <source>
        <dbReference type="Proteomes" id="UP000694886"/>
    </source>
</evidence>
<proteinExistence type="inferred from homology"/>
<dbReference type="FunFam" id="2.160.20.10:FF:000032">
    <property type="entry name" value="Pectin lyase-like superfamily protein"/>
    <property type="match status" value="1"/>
</dbReference>
<evidence type="ECO:0000256" key="2">
    <source>
        <dbReference type="ARBA" id="ARBA00008834"/>
    </source>
</evidence>
<evidence type="ECO:0000256" key="7">
    <source>
        <dbReference type="ARBA" id="ARBA00022737"/>
    </source>
</evidence>
<dbReference type="GeneID" id="18595239"/>
<evidence type="ECO:0000256" key="5">
    <source>
        <dbReference type="ARBA" id="ARBA00022525"/>
    </source>
</evidence>
<evidence type="ECO:0000256" key="3">
    <source>
        <dbReference type="ARBA" id="ARBA00012736"/>
    </source>
</evidence>
<keyword evidence="6" id="KW-0732">Signal</keyword>
<dbReference type="Pfam" id="PF00295">
    <property type="entry name" value="Glyco_hydro_28"/>
    <property type="match status" value="1"/>
</dbReference>
<accession>A0AB32WHD5</accession>
<evidence type="ECO:0000256" key="10">
    <source>
        <dbReference type="ARBA" id="ARBA00023316"/>
    </source>
</evidence>
<dbReference type="EC" id="3.2.1.15" evidence="3"/>
<keyword evidence="10" id="KW-0961">Cell wall biogenesis/degradation</keyword>
<dbReference type="SMART" id="SM00710">
    <property type="entry name" value="PbH1"/>
    <property type="match status" value="5"/>
</dbReference>
<dbReference type="GO" id="GO:0004650">
    <property type="term" value="F:polygalacturonase activity"/>
    <property type="evidence" value="ECO:0007669"/>
    <property type="project" value="UniProtKB-EC"/>
</dbReference>
<dbReference type="GO" id="GO:0071555">
    <property type="term" value="P:cell wall organization"/>
    <property type="evidence" value="ECO:0007669"/>
    <property type="project" value="UniProtKB-KW"/>
</dbReference>
<sequence>MIIFGGTNCNTRSNISLSVARLDTITELEKQRYSYCPILAKGPTRQSDPSSTAYVTCLVSIIAICISANAQQNVFNVQSYGAAGNGITDDSLAFMKAWKDTCGAGTGIPTMIIPKGKIFLVNPITFTGPCKPSIINVKLSGTIVAPNGPDQWKAADLSTWLAFQDVNGLTIDGPGTMDGSGKGWWDRSCKLHPGHQGCIRLAPTVLKFARCNNIHMSNIKFQNSPQTHVLVLGCQDVDFGFLTVQAPGTSPNTDGIHIQISRNVSIHNSQIGDGDDCISIGDLTSDINITNINCGPGHGVSIGSLGKDGREAQVKNINVRGVNFRRTTNGVRIKTWQTGRGVVENVSFSNMNFTAVENPIIIDQFYCDVPNSCRKTNTGVHINGVLYSQLYGTSRTQVAINLNCSDNFPCTGITLENIQLASATRGGHLVSSCNNAIGVSRGIVEPKSCLPNII</sequence>
<keyword evidence="8 13" id="KW-0378">Hydrolase</keyword>
<evidence type="ECO:0000256" key="12">
    <source>
        <dbReference type="PROSITE-ProRule" id="PRU10052"/>
    </source>
</evidence>
<dbReference type="Gramene" id="Tc06v2_t001790.1">
    <property type="protein sequence ID" value="Tc06v2_p001790.1"/>
    <property type="gene ID" value="Tc06v2_g001790"/>
</dbReference>
<dbReference type="GO" id="GO:0005975">
    <property type="term" value="P:carbohydrate metabolic process"/>
    <property type="evidence" value="ECO:0007669"/>
    <property type="project" value="InterPro"/>
</dbReference>
<dbReference type="InterPro" id="IPR011050">
    <property type="entry name" value="Pectin_lyase_fold/virulence"/>
</dbReference>
<evidence type="ECO:0000256" key="8">
    <source>
        <dbReference type="ARBA" id="ARBA00022801"/>
    </source>
</evidence>
<keyword evidence="4" id="KW-0134">Cell wall</keyword>
<protein>
    <recommendedName>
        <fullName evidence="3">endo-polygalacturonase</fullName>
        <ecNumber evidence="3">3.2.1.15</ecNumber>
    </recommendedName>
</protein>
<evidence type="ECO:0000256" key="6">
    <source>
        <dbReference type="ARBA" id="ARBA00022729"/>
    </source>
</evidence>
<keyword evidence="5" id="KW-0964">Secreted</keyword>
<evidence type="ECO:0000256" key="1">
    <source>
        <dbReference type="ARBA" id="ARBA00004191"/>
    </source>
</evidence>
<evidence type="ECO:0000256" key="9">
    <source>
        <dbReference type="ARBA" id="ARBA00023295"/>
    </source>
</evidence>
<name>A0AB32WHD5_THECC</name>
<dbReference type="InterPro" id="IPR000743">
    <property type="entry name" value="Glyco_hydro_28"/>
</dbReference>
<dbReference type="PANTHER" id="PTHR31375">
    <property type="match status" value="1"/>
</dbReference>
<comment type="subcellular location">
    <subcellularLocation>
        <location evidence="1">Secreted</location>
        <location evidence="1">Cell wall</location>
    </subcellularLocation>
</comment>
<dbReference type="Proteomes" id="UP000694886">
    <property type="component" value="Chromosome 6"/>
</dbReference>
<evidence type="ECO:0000256" key="11">
    <source>
        <dbReference type="ARBA" id="ARBA00034074"/>
    </source>
</evidence>